<gene>
    <name evidence="2" type="ORF">CCFV1_ORF044</name>
</gene>
<feature type="transmembrane region" description="Helical" evidence="1">
    <location>
        <begin position="79"/>
        <end position="98"/>
    </location>
</feature>
<sequence>MADFVNNIQIFKDTILRLIRTENDCDDDGVVDQTTFSDCEWLKRLHNWLYTECISMEERQNVLNELLASLPQEEVRRGFYLEIIIIITFFLIFFCFSLNSTPRRVKTCGQRFLIKKKI</sequence>
<keyword evidence="1" id="KW-1133">Transmembrane helix</keyword>
<accession>A0ABC8QS29</accession>
<dbReference type="EMBL" id="CAUOPR010000001">
    <property type="protein sequence ID" value="CAJ2002090.1"/>
    <property type="molecule type" value="Genomic_DNA"/>
</dbReference>
<keyword evidence="3" id="KW-1185">Reference proteome</keyword>
<organism evidence="2 3">
    <name type="scientific">Cotesia congregata filamentous virus 1</name>
    <dbReference type="NCBI Taxonomy" id="3064291"/>
    <lineage>
        <taxon>Viruses</taxon>
        <taxon>Viruses incertae sedis</taxon>
        <taxon>Naldaviricetes</taxon>
        <taxon>Lefavirales</taxon>
        <taxon>Filamentoviridae</taxon>
        <taxon>Betafilamentovirus</taxon>
        <taxon>Betafilamentovirus cocongregatae</taxon>
    </lineage>
</organism>
<dbReference type="Proteomes" id="UP001642380">
    <property type="component" value="Unassembled WGS sequence"/>
</dbReference>
<evidence type="ECO:0000256" key="1">
    <source>
        <dbReference type="SAM" id="Phobius"/>
    </source>
</evidence>
<proteinExistence type="predicted"/>
<keyword evidence="1" id="KW-0472">Membrane</keyword>
<reference evidence="2 3" key="1">
    <citation type="submission" date="2024-01" db="EMBL/GenBank/DDBJ databases">
        <authorList>
            <person name="Guinet B."/>
        </authorList>
    </citation>
    <scope>NUCLEOTIDE SEQUENCE [LARGE SCALE GENOMIC DNA]</scope>
</reference>
<keyword evidence="1" id="KW-0812">Transmembrane</keyword>
<evidence type="ECO:0000313" key="3">
    <source>
        <dbReference type="Proteomes" id="UP001642380"/>
    </source>
</evidence>
<protein>
    <submittedName>
        <fullName evidence="2">Uncharacterized protein</fullName>
    </submittedName>
</protein>
<name>A0ABC8QS29_9VIRU</name>
<comment type="caution">
    <text evidence="2">The sequence shown here is derived from an EMBL/GenBank/DDBJ whole genome shotgun (WGS) entry which is preliminary data.</text>
</comment>
<evidence type="ECO:0000313" key="2">
    <source>
        <dbReference type="EMBL" id="CAJ2002090.1"/>
    </source>
</evidence>